<evidence type="ECO:0000256" key="1">
    <source>
        <dbReference type="ARBA" id="ARBA00001165"/>
    </source>
</evidence>
<name>A0A7W5FQ94_9BACL</name>
<comment type="similarity">
    <text evidence="3 7">Belongs to the metallo-dependent hydrolases superfamily. Uronate isomerase family.</text>
</comment>
<dbReference type="EMBL" id="JACHXK010000016">
    <property type="protein sequence ID" value="MBB3113068.1"/>
    <property type="molecule type" value="Genomic_DNA"/>
</dbReference>
<gene>
    <name evidence="7" type="primary">uxaC</name>
    <name evidence="8" type="ORF">FHS18_005171</name>
</gene>
<evidence type="ECO:0000256" key="3">
    <source>
        <dbReference type="ARBA" id="ARBA00008397"/>
    </source>
</evidence>
<dbReference type="Pfam" id="PF02614">
    <property type="entry name" value="UxaC"/>
    <property type="match status" value="1"/>
</dbReference>
<dbReference type="InterPro" id="IPR003766">
    <property type="entry name" value="Uronate_isomerase"/>
</dbReference>
<dbReference type="HAMAP" id="MF_00675">
    <property type="entry name" value="UxaC"/>
    <property type="match status" value="1"/>
</dbReference>
<dbReference type="Gene3D" id="3.20.20.140">
    <property type="entry name" value="Metal-dependent hydrolases"/>
    <property type="match status" value="1"/>
</dbReference>
<evidence type="ECO:0000256" key="2">
    <source>
        <dbReference type="ARBA" id="ARBA00004892"/>
    </source>
</evidence>
<dbReference type="InterPro" id="IPR032466">
    <property type="entry name" value="Metal_Hydrolase"/>
</dbReference>
<evidence type="ECO:0000256" key="7">
    <source>
        <dbReference type="HAMAP-Rule" id="MF_00675"/>
    </source>
</evidence>
<dbReference type="SUPFAM" id="SSF51556">
    <property type="entry name" value="Metallo-dependent hydrolases"/>
    <property type="match status" value="1"/>
</dbReference>
<dbReference type="GO" id="GO:0042840">
    <property type="term" value="P:D-glucuronate catabolic process"/>
    <property type="evidence" value="ECO:0007669"/>
    <property type="project" value="TreeGrafter"/>
</dbReference>
<dbReference type="AlphaFoldDB" id="A0A7W5FQ94"/>
<comment type="catalytic activity">
    <reaction evidence="7">
        <text>aldehydo-D-galacturonate = keto-D-tagaturonate</text>
        <dbReference type="Rhea" id="RHEA:27702"/>
        <dbReference type="ChEBI" id="CHEBI:12952"/>
        <dbReference type="ChEBI" id="CHEBI:17886"/>
    </reaction>
</comment>
<dbReference type="PANTHER" id="PTHR30068:SF4">
    <property type="entry name" value="URONATE ISOMERASE"/>
    <property type="match status" value="1"/>
</dbReference>
<dbReference type="GO" id="GO:0019698">
    <property type="term" value="P:D-galacturonate catabolic process"/>
    <property type="evidence" value="ECO:0007669"/>
    <property type="project" value="TreeGrafter"/>
</dbReference>
<dbReference type="UniPathway" id="UPA00246"/>
<dbReference type="GO" id="GO:0008880">
    <property type="term" value="F:glucuronate isomerase activity"/>
    <property type="evidence" value="ECO:0007669"/>
    <property type="project" value="UniProtKB-UniRule"/>
</dbReference>
<accession>A0A7W5FQ94</accession>
<dbReference type="Gene3D" id="1.10.2020.10">
    <property type="entry name" value="uronate isomerase, domain 2, chain A"/>
    <property type="match status" value="1"/>
</dbReference>
<evidence type="ECO:0000256" key="5">
    <source>
        <dbReference type="ARBA" id="ARBA00020555"/>
    </source>
</evidence>
<comment type="caution">
    <text evidence="8">The sequence shown here is derived from an EMBL/GenBank/DDBJ whole genome shotgun (WGS) entry which is preliminary data.</text>
</comment>
<protein>
    <recommendedName>
        <fullName evidence="5 7">Uronate isomerase</fullName>
        <ecNumber evidence="4 7">5.3.1.12</ecNumber>
    </recommendedName>
    <alternativeName>
        <fullName evidence="7">Glucuronate isomerase</fullName>
    </alternativeName>
    <alternativeName>
        <fullName evidence="7">Uronic isomerase</fullName>
    </alternativeName>
</protein>
<comment type="catalytic activity">
    <reaction evidence="1 7">
        <text>D-glucuronate = D-fructuronate</text>
        <dbReference type="Rhea" id="RHEA:13049"/>
        <dbReference type="ChEBI" id="CHEBI:58720"/>
        <dbReference type="ChEBI" id="CHEBI:59863"/>
        <dbReference type="EC" id="5.3.1.12"/>
    </reaction>
</comment>
<dbReference type="PANTHER" id="PTHR30068">
    <property type="entry name" value="URONATE ISOMERASE"/>
    <property type="match status" value="1"/>
</dbReference>
<proteinExistence type="inferred from homology"/>
<sequence length="471" mass="53266">MGNAFMDDHFLLESPVAQALYHDYAKQMPIIDYHCHLSPQEILENKRYRNLTEVWLYGDHYKWRAMRANGIDEALITGDADDYEKFLAYARTVPLLIGNPLYHWTHLELRRYFGIEEPLNADTAPRIWEQANAMLAGDGFATRDFITKSDVRVICTTDDPTDSLEYHRMIQEDPTFHVAVLPSFRPDKGLEINGSGFLPWIAKLEQVTGLAITDYAALLAALERRVDYFHAAQCRVSDHGLNEVPYAAGTEAEAAAAFAKALAGETVSLQEEQLYKTSLLVYLGRQYAKRGWVMQYHMNVLRNNNTPALNRIGVDAGYDSVNDGVMARPLSRLLDAVETAGGLPKTILYSLNPAHNHVIGSMIGNFQGGGIAGKIQFGSGWWFNDTKEGMIAQMKSLAELGMLSRFVGMLTDSRSFLSFTRHEYFRRILCNLLGEWVVKGEYPDDRQQLGAIVQQICYDNASQYFPFRVHR</sequence>
<dbReference type="RefSeq" id="WP_246427903.1">
    <property type="nucleotide sequence ID" value="NZ_JACHXK010000016.1"/>
</dbReference>
<dbReference type="NCBIfam" id="NF002794">
    <property type="entry name" value="PRK02925.1"/>
    <property type="match status" value="1"/>
</dbReference>
<dbReference type="EC" id="5.3.1.12" evidence="4 7"/>
<evidence type="ECO:0000256" key="4">
    <source>
        <dbReference type="ARBA" id="ARBA00012546"/>
    </source>
</evidence>
<keyword evidence="6 7" id="KW-0413">Isomerase</keyword>
<reference evidence="8 9" key="1">
    <citation type="submission" date="2020-08" db="EMBL/GenBank/DDBJ databases">
        <title>Genomic Encyclopedia of Type Strains, Phase III (KMG-III): the genomes of soil and plant-associated and newly described type strains.</title>
        <authorList>
            <person name="Whitman W."/>
        </authorList>
    </citation>
    <scope>NUCLEOTIDE SEQUENCE [LARGE SCALE GENOMIC DNA]</scope>
    <source>
        <strain evidence="8 9">CECT 5862</strain>
    </source>
</reference>
<keyword evidence="9" id="KW-1185">Reference proteome</keyword>
<evidence type="ECO:0000313" key="8">
    <source>
        <dbReference type="EMBL" id="MBB3113068.1"/>
    </source>
</evidence>
<evidence type="ECO:0000313" key="9">
    <source>
        <dbReference type="Proteomes" id="UP000570361"/>
    </source>
</evidence>
<organism evidence="8 9">
    <name type="scientific">Paenibacillus phyllosphaerae</name>
    <dbReference type="NCBI Taxonomy" id="274593"/>
    <lineage>
        <taxon>Bacteria</taxon>
        <taxon>Bacillati</taxon>
        <taxon>Bacillota</taxon>
        <taxon>Bacilli</taxon>
        <taxon>Bacillales</taxon>
        <taxon>Paenibacillaceae</taxon>
        <taxon>Paenibacillus</taxon>
    </lineage>
</organism>
<dbReference type="Proteomes" id="UP000570361">
    <property type="component" value="Unassembled WGS sequence"/>
</dbReference>
<evidence type="ECO:0000256" key="6">
    <source>
        <dbReference type="ARBA" id="ARBA00023235"/>
    </source>
</evidence>
<comment type="pathway">
    <text evidence="2 7">Carbohydrate metabolism; pentose and glucuronate interconversion.</text>
</comment>